<proteinExistence type="predicted"/>
<dbReference type="InterPro" id="IPR006145">
    <property type="entry name" value="PsdUridine_synth_RsuA/RluA"/>
</dbReference>
<evidence type="ECO:0000256" key="1">
    <source>
        <dbReference type="ARBA" id="ARBA00000073"/>
    </source>
</evidence>
<evidence type="ECO:0000259" key="4">
    <source>
        <dbReference type="Pfam" id="PF00849"/>
    </source>
</evidence>
<gene>
    <name evidence="5" type="ORF">CIP107547_01156</name>
</gene>
<reference evidence="5 6" key="1">
    <citation type="submission" date="2020-02" db="EMBL/GenBank/DDBJ databases">
        <authorList>
            <person name="Brisse S."/>
        </authorList>
    </citation>
    <scope>NUCLEOTIDE SEQUENCE [LARGE SCALE GENOMIC DNA]</scope>
    <source>
        <strain evidence="5">CIP107547</strain>
    </source>
</reference>
<dbReference type="PROSITE" id="PS01129">
    <property type="entry name" value="PSI_RLU"/>
    <property type="match status" value="1"/>
</dbReference>
<evidence type="ECO:0000256" key="3">
    <source>
        <dbReference type="ARBA" id="ARBA00033164"/>
    </source>
</evidence>
<dbReference type="InterPro" id="IPR050188">
    <property type="entry name" value="RluA_PseudoU_synthase"/>
</dbReference>
<sequence>MPKKWRPASKRGISYQKVVLHDVVPEGEYVAASAGDSPFSPGTPLALGTLLEKPIPAWFWPGVPEEPSTPFDYTVIARTPDLLVVNKPCFLPATSNGRIVAETVQTRARIRENNPHIVPLHRLDRLTTGILLCSTNPETRAAYQQLFQRRAITKRYIAHVEGPIPFGPQWTEIELGMRKMGSRVVVDPTGPPTRTMARRLGEGVVELQPATGHTHQLRVLLAWLGCPIIGDDTYPVDRRRRIYDFSKKLELYATSLEFVDPVSNVTRRFARG</sequence>
<evidence type="ECO:0000313" key="5">
    <source>
        <dbReference type="EMBL" id="CAB0599098.1"/>
    </source>
</evidence>
<evidence type="ECO:0000256" key="2">
    <source>
        <dbReference type="ARBA" id="ARBA00031870"/>
    </source>
</evidence>
<dbReference type="Proteomes" id="UP000480222">
    <property type="component" value="Unassembled WGS sequence"/>
</dbReference>
<comment type="caution">
    <text evidence="5">The sequence shown here is derived from an EMBL/GenBank/DDBJ whole genome shotgun (WGS) entry which is preliminary data.</text>
</comment>
<dbReference type="PANTHER" id="PTHR21600:SF84">
    <property type="entry name" value="PSEUDOURIDINE SYNTHASE RSUA_RLUA-LIKE DOMAIN-CONTAINING PROTEIN"/>
    <property type="match status" value="1"/>
</dbReference>
<dbReference type="GO" id="GO:0003723">
    <property type="term" value="F:RNA binding"/>
    <property type="evidence" value="ECO:0007669"/>
    <property type="project" value="InterPro"/>
</dbReference>
<name>A0A811G3D0_CORDP</name>
<evidence type="ECO:0000313" key="6">
    <source>
        <dbReference type="Proteomes" id="UP000480222"/>
    </source>
</evidence>
<dbReference type="InterPro" id="IPR020103">
    <property type="entry name" value="PsdUridine_synth_cat_dom_sf"/>
</dbReference>
<dbReference type="InterPro" id="IPR006224">
    <property type="entry name" value="PsdUridine_synth_RluA-like_CS"/>
</dbReference>
<dbReference type="GO" id="GO:0009982">
    <property type="term" value="F:pseudouridine synthase activity"/>
    <property type="evidence" value="ECO:0007669"/>
    <property type="project" value="InterPro"/>
</dbReference>
<dbReference type="GO" id="GO:0000455">
    <property type="term" value="P:enzyme-directed rRNA pseudouridine synthesis"/>
    <property type="evidence" value="ECO:0007669"/>
    <property type="project" value="TreeGrafter"/>
</dbReference>
<dbReference type="EMBL" id="CADDAV010000015">
    <property type="protein sequence ID" value="CAB0599098.1"/>
    <property type="molecule type" value="Genomic_DNA"/>
</dbReference>
<dbReference type="PANTHER" id="PTHR21600">
    <property type="entry name" value="MITOCHONDRIAL RNA PSEUDOURIDINE SYNTHASE"/>
    <property type="match status" value="1"/>
</dbReference>
<dbReference type="AlphaFoldDB" id="A0A811G3D0"/>
<accession>A0A811G3D0</accession>
<protein>
    <recommendedName>
        <fullName evidence="2">RNA pseudouridylate synthase</fullName>
    </recommendedName>
    <alternativeName>
        <fullName evidence="3">RNA-uridine isomerase</fullName>
    </alternativeName>
</protein>
<dbReference type="Gene3D" id="3.30.2350.10">
    <property type="entry name" value="Pseudouridine synthase"/>
    <property type="match status" value="1"/>
</dbReference>
<organism evidence="5 6">
    <name type="scientific">Corynebacterium diphtheriae</name>
    <dbReference type="NCBI Taxonomy" id="1717"/>
    <lineage>
        <taxon>Bacteria</taxon>
        <taxon>Bacillati</taxon>
        <taxon>Actinomycetota</taxon>
        <taxon>Actinomycetes</taxon>
        <taxon>Mycobacteriales</taxon>
        <taxon>Corynebacteriaceae</taxon>
        <taxon>Corynebacterium</taxon>
    </lineage>
</organism>
<comment type="catalytic activity">
    <reaction evidence="1">
        <text>a uridine in RNA = a pseudouridine in RNA</text>
        <dbReference type="Rhea" id="RHEA:48348"/>
        <dbReference type="Rhea" id="RHEA-COMP:12068"/>
        <dbReference type="Rhea" id="RHEA-COMP:12069"/>
        <dbReference type="ChEBI" id="CHEBI:65314"/>
        <dbReference type="ChEBI" id="CHEBI:65315"/>
    </reaction>
</comment>
<dbReference type="SUPFAM" id="SSF55120">
    <property type="entry name" value="Pseudouridine synthase"/>
    <property type="match status" value="1"/>
</dbReference>
<feature type="domain" description="Pseudouridine synthase RsuA/RluA-like" evidence="4">
    <location>
        <begin position="81"/>
        <end position="222"/>
    </location>
</feature>
<dbReference type="GO" id="GO:0140098">
    <property type="term" value="F:catalytic activity, acting on RNA"/>
    <property type="evidence" value="ECO:0007669"/>
    <property type="project" value="UniProtKB-ARBA"/>
</dbReference>
<dbReference type="Pfam" id="PF00849">
    <property type="entry name" value="PseudoU_synth_2"/>
    <property type="match status" value="1"/>
</dbReference>